<reference evidence="8" key="1">
    <citation type="journal article" date="2023" name="Plant J.">
        <title>Genome sequences and population genomics provide insights into the demographic history, inbreeding, and mutation load of two 'living fossil' tree species of Dipteronia.</title>
        <authorList>
            <person name="Feng Y."/>
            <person name="Comes H.P."/>
            <person name="Chen J."/>
            <person name="Zhu S."/>
            <person name="Lu R."/>
            <person name="Zhang X."/>
            <person name="Li P."/>
            <person name="Qiu J."/>
            <person name="Olsen K.M."/>
            <person name="Qiu Y."/>
        </authorList>
    </citation>
    <scope>NUCLEOTIDE SEQUENCE</scope>
    <source>
        <strain evidence="8">KIB01</strain>
    </source>
</reference>
<dbReference type="GO" id="GO:0010333">
    <property type="term" value="F:terpene synthase activity"/>
    <property type="evidence" value="ECO:0007669"/>
    <property type="project" value="InterPro"/>
</dbReference>
<sequence>MNSSILLHVDLSFFVNGYVRGNPGEAGIGGVLRDSHGKVLCLFSFYIGVLDPISAVVFAIRRMISVVCMAFILHFCLVVRSLHQNEIVQVSKWWKDLGLAKKLGFARDQPVKWYIWSMACLTDPSLSEQRIEVTKPISLIYIIDDIFDVYGKLDELTFFTETITRWDHGVSEKLPDYLRICFKALDDITNEICYKVLKEHGYNPICFCLLQWASLCNAFLVEAKWFDSGHLPKAEEYLKNGIVSSGVHVVLVHIFFLLGQNITSKNVDLIDNNPGLISSTATILRLWDDLGSAKDENQEGKDGSYIYYYMKEHQDSTAEDARKHAIDKISDAWKGLNRECLSPNPFSTSFTRASLNLARMVPLMYGYDDNQRLPILEQYIKSLLHENTDLPGKCMLNYFSYMYETAFVFGFTFELSKMGKKNTNSITENEGGGKSKAIWNDDLVAIYCEICVKEVAKGNRPDTHFDKIGWVNVVKVFKEITRRDYDKKQLKNKWDSLKTDWKLWSSLLHKETGIGWDPTKKTVDAPPEWWQSKIETNVEYRKFHDVGISLGMMDMYDKMFKGSTAVGNCVMIPSSTILPEEMVEDSEHDKQTVDRENEEASHGNQDKGKKRTNDESEINKGVTRGSNGKKGKLGGAVKLSLQIDRLVEVVESKSTTTSVHRSSQGTSIAKVMEVVATLPGAEKGSQLWWFATELFCSQDKREMFSVMTDSDLKLHFFILNQKKTEN</sequence>
<dbReference type="InterPro" id="IPR034741">
    <property type="entry name" value="Terpene_cyclase-like_1_C"/>
</dbReference>
<dbReference type="InterPro" id="IPR050148">
    <property type="entry name" value="Terpene_synthase-like"/>
</dbReference>
<protein>
    <submittedName>
        <fullName evidence="8">Uncharacterized protein</fullName>
    </submittedName>
</protein>
<dbReference type="AlphaFoldDB" id="A0AAD9TYA1"/>
<evidence type="ECO:0000256" key="5">
    <source>
        <dbReference type="SAM" id="MobiDB-lite"/>
    </source>
</evidence>
<proteinExistence type="predicted"/>
<dbReference type="Gene3D" id="1.10.600.10">
    <property type="entry name" value="Farnesyl Diphosphate Synthase"/>
    <property type="match status" value="1"/>
</dbReference>
<evidence type="ECO:0000256" key="3">
    <source>
        <dbReference type="ARBA" id="ARBA00022842"/>
    </source>
</evidence>
<organism evidence="8 9">
    <name type="scientific">Dipteronia dyeriana</name>
    <dbReference type="NCBI Taxonomy" id="168575"/>
    <lineage>
        <taxon>Eukaryota</taxon>
        <taxon>Viridiplantae</taxon>
        <taxon>Streptophyta</taxon>
        <taxon>Embryophyta</taxon>
        <taxon>Tracheophyta</taxon>
        <taxon>Spermatophyta</taxon>
        <taxon>Magnoliopsida</taxon>
        <taxon>eudicotyledons</taxon>
        <taxon>Gunneridae</taxon>
        <taxon>Pentapetalae</taxon>
        <taxon>rosids</taxon>
        <taxon>malvids</taxon>
        <taxon>Sapindales</taxon>
        <taxon>Sapindaceae</taxon>
        <taxon>Hippocastanoideae</taxon>
        <taxon>Acereae</taxon>
        <taxon>Dipteronia</taxon>
    </lineage>
</organism>
<evidence type="ECO:0000259" key="6">
    <source>
        <dbReference type="Pfam" id="PF03936"/>
    </source>
</evidence>
<dbReference type="InterPro" id="IPR008949">
    <property type="entry name" value="Isoprenoid_synthase_dom_sf"/>
</dbReference>
<evidence type="ECO:0000313" key="9">
    <source>
        <dbReference type="Proteomes" id="UP001280121"/>
    </source>
</evidence>
<dbReference type="SUPFAM" id="SSF48576">
    <property type="entry name" value="Terpenoid synthases"/>
    <property type="match status" value="1"/>
</dbReference>
<dbReference type="PANTHER" id="PTHR31225:SF0">
    <property type="entry name" value="S-(+)-LINALOOL SYNTHASE, CHLOROPLASTIC"/>
    <property type="match status" value="1"/>
</dbReference>
<evidence type="ECO:0000256" key="2">
    <source>
        <dbReference type="ARBA" id="ARBA00022723"/>
    </source>
</evidence>
<keyword evidence="3" id="KW-0460">Magnesium</keyword>
<gene>
    <name evidence="8" type="ORF">Ddye_019481</name>
</gene>
<dbReference type="FunFam" id="1.10.600.10:FF:000005">
    <property type="entry name" value="Ent-kaur-16-ene synthase, chloroplastic"/>
    <property type="match status" value="1"/>
</dbReference>
<dbReference type="EMBL" id="JANJYI010000006">
    <property type="protein sequence ID" value="KAK2644286.1"/>
    <property type="molecule type" value="Genomic_DNA"/>
</dbReference>
<evidence type="ECO:0000256" key="4">
    <source>
        <dbReference type="ARBA" id="ARBA00023239"/>
    </source>
</evidence>
<dbReference type="InterPro" id="IPR005630">
    <property type="entry name" value="Terpene_synthase_metal-bd"/>
</dbReference>
<dbReference type="GO" id="GO:0000287">
    <property type="term" value="F:magnesium ion binding"/>
    <property type="evidence" value="ECO:0007669"/>
    <property type="project" value="InterPro"/>
</dbReference>
<evidence type="ECO:0000313" key="8">
    <source>
        <dbReference type="EMBL" id="KAK2644286.1"/>
    </source>
</evidence>
<feature type="compositionally biased region" description="Basic and acidic residues" evidence="5">
    <location>
        <begin position="585"/>
        <end position="618"/>
    </location>
</feature>
<dbReference type="Pfam" id="PF03936">
    <property type="entry name" value="Terpene_synth_C"/>
    <property type="match status" value="1"/>
</dbReference>
<keyword evidence="4" id="KW-0456">Lyase</keyword>
<accession>A0AAD9TYA1</accession>
<name>A0AAD9TYA1_9ROSI</name>
<feature type="domain" description="Terpene synthase metal-binding" evidence="6">
    <location>
        <begin position="95"/>
        <end position="334"/>
    </location>
</feature>
<dbReference type="Proteomes" id="UP001280121">
    <property type="component" value="Unassembled WGS sequence"/>
</dbReference>
<keyword evidence="2" id="KW-0479">Metal-binding</keyword>
<keyword evidence="9" id="KW-1185">Reference proteome</keyword>
<evidence type="ECO:0000259" key="7">
    <source>
        <dbReference type="Pfam" id="PF12776"/>
    </source>
</evidence>
<dbReference type="PANTHER" id="PTHR31225">
    <property type="entry name" value="OS04G0344100 PROTEIN-RELATED"/>
    <property type="match status" value="1"/>
</dbReference>
<comment type="caution">
    <text evidence="8">The sequence shown here is derived from an EMBL/GenBank/DDBJ whole genome shotgun (WGS) entry which is preliminary data.</text>
</comment>
<dbReference type="SFLD" id="SFLDG01019">
    <property type="entry name" value="Terpene_Cyclase_Like_1_C_Termi"/>
    <property type="match status" value="1"/>
</dbReference>
<dbReference type="InterPro" id="IPR024752">
    <property type="entry name" value="Myb/SANT-like_dom"/>
</dbReference>
<dbReference type="GO" id="GO:0016114">
    <property type="term" value="P:terpenoid biosynthetic process"/>
    <property type="evidence" value="ECO:0007669"/>
    <property type="project" value="InterPro"/>
</dbReference>
<dbReference type="SFLD" id="SFLDS00005">
    <property type="entry name" value="Isoprenoid_Synthase_Type_I"/>
    <property type="match status" value="1"/>
</dbReference>
<comment type="cofactor">
    <cofactor evidence="1">
        <name>Mg(2+)</name>
        <dbReference type="ChEBI" id="CHEBI:18420"/>
    </cofactor>
</comment>
<feature type="domain" description="Myb/SANT-like" evidence="7">
    <location>
        <begin position="439"/>
        <end position="531"/>
    </location>
</feature>
<evidence type="ECO:0000256" key="1">
    <source>
        <dbReference type="ARBA" id="ARBA00001946"/>
    </source>
</evidence>
<feature type="region of interest" description="Disordered" evidence="5">
    <location>
        <begin position="577"/>
        <end position="633"/>
    </location>
</feature>
<dbReference type="Pfam" id="PF12776">
    <property type="entry name" value="Myb_DNA-bind_3"/>
    <property type="match status" value="1"/>
</dbReference>